<keyword evidence="2" id="KW-0812">Transmembrane</keyword>
<reference evidence="3" key="1">
    <citation type="submission" date="2023-06" db="EMBL/GenBank/DDBJ databases">
        <authorList>
            <person name="Kurt Z."/>
        </authorList>
    </citation>
    <scope>NUCLEOTIDE SEQUENCE</scope>
</reference>
<evidence type="ECO:0000313" key="3">
    <source>
        <dbReference type="EMBL" id="CAI9961617.1"/>
    </source>
</evidence>
<keyword evidence="2" id="KW-1133">Transmembrane helix</keyword>
<keyword evidence="2" id="KW-0472">Membrane</keyword>
<accession>A0AA86UR81</accession>
<keyword evidence="1" id="KW-0175">Coiled coil</keyword>
<dbReference type="EMBL" id="CATOUU010000942">
    <property type="protein sequence ID" value="CAI9961617.1"/>
    <property type="molecule type" value="Genomic_DNA"/>
</dbReference>
<evidence type="ECO:0000313" key="4">
    <source>
        <dbReference type="EMBL" id="CAL6052946.1"/>
    </source>
</evidence>
<dbReference type="Proteomes" id="UP001642409">
    <property type="component" value="Unassembled WGS sequence"/>
</dbReference>
<feature type="coiled-coil region" evidence="1">
    <location>
        <begin position="412"/>
        <end position="439"/>
    </location>
</feature>
<feature type="transmembrane region" description="Helical" evidence="2">
    <location>
        <begin position="997"/>
        <end position="1015"/>
    </location>
</feature>
<dbReference type="AlphaFoldDB" id="A0AA86UR81"/>
<organism evidence="3">
    <name type="scientific">Hexamita inflata</name>
    <dbReference type="NCBI Taxonomy" id="28002"/>
    <lineage>
        <taxon>Eukaryota</taxon>
        <taxon>Metamonada</taxon>
        <taxon>Diplomonadida</taxon>
        <taxon>Hexamitidae</taxon>
        <taxon>Hexamitinae</taxon>
        <taxon>Hexamita</taxon>
    </lineage>
</organism>
<evidence type="ECO:0000256" key="1">
    <source>
        <dbReference type="SAM" id="Coils"/>
    </source>
</evidence>
<reference evidence="4 5" key="2">
    <citation type="submission" date="2024-07" db="EMBL/GenBank/DDBJ databases">
        <authorList>
            <person name="Akdeniz Z."/>
        </authorList>
    </citation>
    <scope>NUCLEOTIDE SEQUENCE [LARGE SCALE GENOMIC DNA]</scope>
</reference>
<proteinExistence type="predicted"/>
<protein>
    <submittedName>
        <fullName evidence="4">Hypothetical_protein</fullName>
    </submittedName>
</protein>
<dbReference type="EMBL" id="CAXDID020000194">
    <property type="protein sequence ID" value="CAL6052946.1"/>
    <property type="molecule type" value="Genomic_DNA"/>
</dbReference>
<comment type="caution">
    <text evidence="3">The sequence shown here is derived from an EMBL/GenBank/DDBJ whole genome shotgun (WGS) entry which is preliminary data.</text>
</comment>
<feature type="coiled-coil region" evidence="1">
    <location>
        <begin position="305"/>
        <end position="332"/>
    </location>
</feature>
<evidence type="ECO:0000313" key="5">
    <source>
        <dbReference type="Proteomes" id="UP001642409"/>
    </source>
</evidence>
<feature type="transmembrane region" description="Helical" evidence="2">
    <location>
        <begin position="971"/>
        <end position="990"/>
    </location>
</feature>
<sequence length="1052" mass="113186">MFYILSIQTKMFEVTMCSKVSVSSYICQSALSRSQQIGYCIKEYSLSARVSSGSIVYSPATSIFYSLYTSRTQGLQIDLTYSMQNLPQFSLFGITNEISLISSSVSVTVPQYLAQGSLICFTCNVNASITDFSFSASGQNISGLVLAPFQKLNLVQCLIQYRLNGVNAGGLIMSASEMVLNVVECNISGYVVHDNISGSIAAFVGDAFSVEFRLVKLCANVQKFGQGSMTLFEITETCDLCRDAIYAYGLCVKDLENSVLKNYMLVCSDTFWFDGKECSCTDRQVVNGSQCVNILESINKLISSLDSVDTQIQQVDNRLKVIEEDSKQLQLDQESIQTNINSLYDLSNTTQTFITNNFTQLQQYITGNFSLTDQKLLANTDALDLRIFNNVTTLKANISDVNRSLNLIDENITQLNTEVSDQKLENDILQQKVVDLKTNVSSSNQVISQQQALITNLSLLVECLNNVDQLNVSGLCYVVSCKAVEMSCSQKLYSNSFDLAVTTHSVISNSFTGSVIFTSTVPSNSFVDIADGVYQQSLSLFQSQNSFTNIKIQFGTQSISTLSTGTIILPTAVTSITVNQMSIVSKTNSYFTITTALFSILLDSSSSTSISNLLVNLVCNAPSNGKITLINSVSGVLNISGYQVLGSYQSSKAVAMIGLSVVSANVNVNQVSLSPSLYNVGNGSSYLFGTATISVSTLIIQNLAVVIGNSSNYLVLGSIASTASSQYQIGGIIISLSSGSSLSVNNYMHDCFQILSTSFITKSGFLVGNAISSMCSITIQNVCFQQNMTSNTAIFNSFGLIGESVGNIILKNTKIALSVYGDTFNNFGIIGVQSSPRADIINLISFVSSSPGNGSYVGSIFGWEGSTNCTVKNANITCNISSKYYVGGYFGVQDQYNATIINSTNSQSTISVSSGTAAGLIAWQCYSSNTTIINITVAKISAQSTEFVGCMIGWQNSNITIIDSIISKSNISGISAGGIVGYSVASLYLVNSKLQSVYITVITAPIVFYGIIVGQNEGAYFITNSVSVENFINQIPSSCQSLTNNWSVDQCS</sequence>
<gene>
    <name evidence="4" type="ORF">HINF_LOCUS45096</name>
    <name evidence="3" type="ORF">HINF_LOCUS49262</name>
</gene>
<keyword evidence="5" id="KW-1185">Reference proteome</keyword>
<evidence type="ECO:0000256" key="2">
    <source>
        <dbReference type="SAM" id="Phobius"/>
    </source>
</evidence>
<name>A0AA86UR81_9EUKA</name>